<dbReference type="AlphaFoldDB" id="A0A9D1V805"/>
<comment type="similarity">
    <text evidence="1">Belongs to the 'phage' integrase family.</text>
</comment>
<evidence type="ECO:0000256" key="2">
    <source>
        <dbReference type="ARBA" id="ARBA00023125"/>
    </source>
</evidence>
<reference evidence="4" key="2">
    <citation type="submission" date="2021-04" db="EMBL/GenBank/DDBJ databases">
        <authorList>
            <person name="Gilroy R."/>
        </authorList>
    </citation>
    <scope>NUCLEOTIDE SEQUENCE</scope>
    <source>
        <strain evidence="4">811</strain>
    </source>
</reference>
<dbReference type="GO" id="GO:0015074">
    <property type="term" value="P:DNA integration"/>
    <property type="evidence" value="ECO:0007669"/>
    <property type="project" value="InterPro"/>
</dbReference>
<dbReference type="InterPro" id="IPR004107">
    <property type="entry name" value="Integrase_SAM-like_N"/>
</dbReference>
<evidence type="ECO:0000256" key="1">
    <source>
        <dbReference type="ARBA" id="ARBA00008857"/>
    </source>
</evidence>
<evidence type="ECO:0000313" key="5">
    <source>
        <dbReference type="Proteomes" id="UP000824204"/>
    </source>
</evidence>
<dbReference type="Proteomes" id="UP000824204">
    <property type="component" value="Unassembled WGS sequence"/>
</dbReference>
<organism evidence="4 5">
    <name type="scientific">Candidatus Borkfalkia faecipullorum</name>
    <dbReference type="NCBI Taxonomy" id="2838510"/>
    <lineage>
        <taxon>Bacteria</taxon>
        <taxon>Bacillati</taxon>
        <taxon>Bacillota</taxon>
        <taxon>Clostridia</taxon>
        <taxon>Christensenellales</taxon>
        <taxon>Christensenellaceae</taxon>
        <taxon>Candidatus Borkfalkia</taxon>
    </lineage>
</organism>
<comment type="caution">
    <text evidence="4">The sequence shown here is derived from an EMBL/GenBank/DDBJ whole genome shotgun (WGS) entry which is preliminary data.</text>
</comment>
<protein>
    <recommendedName>
        <fullName evidence="3">Integrase SAM-like N-terminal domain-containing protein</fullName>
    </recommendedName>
</protein>
<feature type="domain" description="Integrase SAM-like N-terminal" evidence="3">
    <location>
        <begin position="5"/>
        <end position="46"/>
    </location>
</feature>
<dbReference type="GO" id="GO:0003677">
    <property type="term" value="F:DNA binding"/>
    <property type="evidence" value="ECO:0007669"/>
    <property type="project" value="UniProtKB-KW"/>
</dbReference>
<proteinExistence type="inferred from homology"/>
<evidence type="ECO:0000313" key="4">
    <source>
        <dbReference type="EMBL" id="HIX07678.1"/>
    </source>
</evidence>
<dbReference type="Gene3D" id="1.10.150.130">
    <property type="match status" value="1"/>
</dbReference>
<reference evidence="4" key="1">
    <citation type="journal article" date="2021" name="PeerJ">
        <title>Extensive microbial diversity within the chicken gut microbiome revealed by metagenomics and culture.</title>
        <authorList>
            <person name="Gilroy R."/>
            <person name="Ravi A."/>
            <person name="Getino M."/>
            <person name="Pursley I."/>
            <person name="Horton D.L."/>
            <person name="Alikhan N.F."/>
            <person name="Baker D."/>
            <person name="Gharbi K."/>
            <person name="Hall N."/>
            <person name="Watson M."/>
            <person name="Adriaenssens E.M."/>
            <person name="Foster-Nyarko E."/>
            <person name="Jarju S."/>
            <person name="Secka A."/>
            <person name="Antonio M."/>
            <person name="Oren A."/>
            <person name="Chaudhuri R.R."/>
            <person name="La Ragione R."/>
            <person name="Hildebrand F."/>
            <person name="Pallen M.J."/>
        </authorList>
    </citation>
    <scope>NUCLEOTIDE SEQUENCE</scope>
    <source>
        <strain evidence="4">811</strain>
    </source>
</reference>
<sequence>MKYIDWLIKWLENYVRPSVKVRTYERYRLIIEQHIKDKIGGIELNEDNLSNSLSGYFSLSSETIIAFCFFLALPQELRHSVFLNIDLHF</sequence>
<dbReference type="EMBL" id="DXFX01000055">
    <property type="protein sequence ID" value="HIX07678.1"/>
    <property type="molecule type" value="Genomic_DNA"/>
</dbReference>
<accession>A0A9D1V805</accession>
<keyword evidence="2" id="KW-0238">DNA-binding</keyword>
<dbReference type="InterPro" id="IPR010998">
    <property type="entry name" value="Integrase_recombinase_N"/>
</dbReference>
<evidence type="ECO:0000259" key="3">
    <source>
        <dbReference type="Pfam" id="PF14659"/>
    </source>
</evidence>
<name>A0A9D1V805_9FIRM</name>
<dbReference type="Pfam" id="PF14659">
    <property type="entry name" value="Phage_int_SAM_3"/>
    <property type="match status" value="1"/>
</dbReference>
<gene>
    <name evidence="4" type="ORF">H9741_04340</name>
</gene>